<keyword evidence="1" id="KW-0238">DNA-binding</keyword>
<keyword evidence="4" id="KW-1185">Reference proteome</keyword>
<dbReference type="InterPro" id="IPR036390">
    <property type="entry name" value="WH_DNA-bd_sf"/>
</dbReference>
<dbReference type="GO" id="GO:0006950">
    <property type="term" value="P:response to stress"/>
    <property type="evidence" value="ECO:0007669"/>
    <property type="project" value="TreeGrafter"/>
</dbReference>
<protein>
    <submittedName>
        <fullName evidence="3">MarR family transcriptional regulator</fullName>
    </submittedName>
</protein>
<proteinExistence type="predicted"/>
<dbReference type="SMART" id="SM00347">
    <property type="entry name" value="HTH_MARR"/>
    <property type="match status" value="1"/>
</dbReference>
<dbReference type="GO" id="GO:0003677">
    <property type="term" value="F:DNA binding"/>
    <property type="evidence" value="ECO:0007669"/>
    <property type="project" value="UniProtKB-KW"/>
</dbReference>
<dbReference type="GO" id="GO:0003700">
    <property type="term" value="F:DNA-binding transcription factor activity"/>
    <property type="evidence" value="ECO:0007669"/>
    <property type="project" value="InterPro"/>
</dbReference>
<dbReference type="InterPro" id="IPR039422">
    <property type="entry name" value="MarR/SlyA-like"/>
</dbReference>
<name>A0A1Y0IMN7_9BACL</name>
<evidence type="ECO:0000313" key="4">
    <source>
        <dbReference type="Proteomes" id="UP000195437"/>
    </source>
</evidence>
<dbReference type="PANTHER" id="PTHR33164:SF57">
    <property type="entry name" value="MARR-FAMILY TRANSCRIPTIONAL REGULATOR"/>
    <property type="match status" value="1"/>
</dbReference>
<dbReference type="Pfam" id="PF01047">
    <property type="entry name" value="MarR"/>
    <property type="match status" value="1"/>
</dbReference>
<dbReference type="AlphaFoldDB" id="A0A1Y0IMN7"/>
<dbReference type="PANTHER" id="PTHR33164">
    <property type="entry name" value="TRANSCRIPTIONAL REGULATOR, MARR FAMILY"/>
    <property type="match status" value="1"/>
</dbReference>
<sequence>MDQQALFNKFVTFTSSVHQITNEMTKDVPAEDVTPLQYKILEHLAVCEPVTISAISDCLHTSLPNTSRELRKLIEKQLCEKVPDLEDRRKQYIRLTTRGQAIMQAAFQQIEVHFQQRIAHLSEEELREIERALDVLQKKVFY</sequence>
<dbReference type="SUPFAM" id="SSF46785">
    <property type="entry name" value="Winged helix' DNA-binding domain"/>
    <property type="match status" value="1"/>
</dbReference>
<gene>
    <name evidence="3" type="ORF">CBW65_06535</name>
</gene>
<evidence type="ECO:0000259" key="2">
    <source>
        <dbReference type="PROSITE" id="PS50995"/>
    </source>
</evidence>
<dbReference type="KEGG" id="tum:CBW65_06535"/>
<dbReference type="Gene3D" id="1.10.10.10">
    <property type="entry name" value="Winged helix-like DNA-binding domain superfamily/Winged helix DNA-binding domain"/>
    <property type="match status" value="1"/>
</dbReference>
<dbReference type="InterPro" id="IPR036388">
    <property type="entry name" value="WH-like_DNA-bd_sf"/>
</dbReference>
<evidence type="ECO:0000313" key="3">
    <source>
        <dbReference type="EMBL" id="ARU60785.1"/>
    </source>
</evidence>
<evidence type="ECO:0000256" key="1">
    <source>
        <dbReference type="ARBA" id="ARBA00023125"/>
    </source>
</evidence>
<dbReference type="EMBL" id="CP021434">
    <property type="protein sequence ID" value="ARU60785.1"/>
    <property type="molecule type" value="Genomic_DNA"/>
</dbReference>
<reference evidence="4" key="1">
    <citation type="submission" date="2017-05" db="EMBL/GenBank/DDBJ databases">
        <authorList>
            <person name="Sung H."/>
        </authorList>
    </citation>
    <scope>NUCLEOTIDE SEQUENCE [LARGE SCALE GENOMIC DNA]</scope>
    <source>
        <strain evidence="4">AR23208</strain>
    </source>
</reference>
<feature type="domain" description="HTH marR-type" evidence="2">
    <location>
        <begin position="3"/>
        <end position="138"/>
    </location>
</feature>
<dbReference type="Proteomes" id="UP000195437">
    <property type="component" value="Chromosome"/>
</dbReference>
<organism evidence="3 4">
    <name type="scientific">Tumebacillus avium</name>
    <dbReference type="NCBI Taxonomy" id="1903704"/>
    <lineage>
        <taxon>Bacteria</taxon>
        <taxon>Bacillati</taxon>
        <taxon>Bacillota</taxon>
        <taxon>Bacilli</taxon>
        <taxon>Bacillales</taxon>
        <taxon>Alicyclobacillaceae</taxon>
        <taxon>Tumebacillus</taxon>
    </lineage>
</organism>
<dbReference type="OrthoDB" id="2314798at2"/>
<accession>A0A1Y0IMN7</accession>
<dbReference type="InterPro" id="IPR000835">
    <property type="entry name" value="HTH_MarR-typ"/>
</dbReference>
<dbReference type="PROSITE" id="PS50995">
    <property type="entry name" value="HTH_MARR_2"/>
    <property type="match status" value="1"/>
</dbReference>
<dbReference type="RefSeq" id="WP_087456176.1">
    <property type="nucleotide sequence ID" value="NZ_CP021434.1"/>
</dbReference>